<reference evidence="4" key="4">
    <citation type="submission" date="2025-09" db="UniProtKB">
        <authorList>
            <consortium name="Ensembl"/>
        </authorList>
    </citation>
    <scope>IDENTIFICATION</scope>
</reference>
<proteinExistence type="inferred from homology"/>
<comment type="similarity">
    <text evidence="1">Belongs to the PPP1R15 family.</text>
</comment>
<feature type="domain" description="Protein phosphatase 1 regulatory subunit 15A/B C-terminal" evidence="3">
    <location>
        <begin position="373"/>
        <end position="551"/>
    </location>
</feature>
<name>A0AAX7UHL4_ASTCA</name>
<feature type="compositionally biased region" description="Acidic residues" evidence="2">
    <location>
        <begin position="284"/>
        <end position="305"/>
    </location>
</feature>
<feature type="compositionally biased region" description="Low complexity" evidence="2">
    <location>
        <begin position="14"/>
        <end position="27"/>
    </location>
</feature>
<protein>
    <recommendedName>
        <fullName evidence="3">Protein phosphatase 1 regulatory subunit 15A/B C-terminal domain-containing protein</fullName>
    </recommendedName>
</protein>
<reference evidence="5" key="2">
    <citation type="submission" date="2023-03" db="EMBL/GenBank/DDBJ databases">
        <authorList>
            <consortium name="Wellcome Sanger Institute Data Sharing"/>
        </authorList>
    </citation>
    <scope>NUCLEOTIDE SEQUENCE [LARGE SCALE GENOMIC DNA]</scope>
</reference>
<dbReference type="PANTHER" id="PTHR16489:SF11">
    <property type="entry name" value="PROTEIN PHOSPHATASE 1 REGULATORY SUBUNIT 15B"/>
    <property type="match status" value="1"/>
</dbReference>
<dbReference type="GO" id="GO:0034976">
    <property type="term" value="P:response to endoplasmic reticulum stress"/>
    <property type="evidence" value="ECO:0007669"/>
    <property type="project" value="TreeGrafter"/>
</dbReference>
<dbReference type="GO" id="GO:0000164">
    <property type="term" value="C:protein phosphatase type 1 complex"/>
    <property type="evidence" value="ECO:0007669"/>
    <property type="project" value="TreeGrafter"/>
</dbReference>
<feature type="domain" description="Protein phosphatase 1 regulatory subunit 15A/B C-terminal" evidence="3">
    <location>
        <begin position="282"/>
        <end position="356"/>
    </location>
</feature>
<evidence type="ECO:0000313" key="4">
    <source>
        <dbReference type="Ensembl" id="ENSACLP00000068450.1"/>
    </source>
</evidence>
<reference evidence="4 5" key="1">
    <citation type="submission" date="2018-05" db="EMBL/GenBank/DDBJ databases">
        <authorList>
            <person name="Datahose"/>
        </authorList>
    </citation>
    <scope>NUCLEOTIDE SEQUENCE</scope>
</reference>
<keyword evidence="5" id="KW-1185">Reference proteome</keyword>
<feature type="compositionally biased region" description="Low complexity" evidence="2">
    <location>
        <begin position="369"/>
        <end position="378"/>
    </location>
</feature>
<feature type="region of interest" description="Disordered" evidence="2">
    <location>
        <begin position="1"/>
        <end position="30"/>
    </location>
</feature>
<dbReference type="InterPro" id="IPR051254">
    <property type="entry name" value="PPP1R15"/>
</dbReference>
<feature type="compositionally biased region" description="Basic and acidic residues" evidence="2">
    <location>
        <begin position="425"/>
        <end position="460"/>
    </location>
</feature>
<dbReference type="GO" id="GO:0005783">
    <property type="term" value="C:endoplasmic reticulum"/>
    <property type="evidence" value="ECO:0007669"/>
    <property type="project" value="TreeGrafter"/>
</dbReference>
<gene>
    <name evidence="4" type="primary">PPP1R15B</name>
</gene>
<dbReference type="Ensembl" id="ENSACLT00000069977.1">
    <property type="protein sequence ID" value="ENSACLP00000068450.1"/>
    <property type="gene ID" value="ENSACLG00000014134.2"/>
</dbReference>
<evidence type="ECO:0000313" key="5">
    <source>
        <dbReference type="Proteomes" id="UP000265100"/>
    </source>
</evidence>
<feature type="compositionally biased region" description="Basic and acidic residues" evidence="2">
    <location>
        <begin position="1"/>
        <end position="10"/>
    </location>
</feature>
<evidence type="ECO:0000256" key="1">
    <source>
        <dbReference type="ARBA" id="ARBA00010161"/>
    </source>
</evidence>
<sequence>MFRNMSEEGRLMGGRRPPSSSSSMPGLDSQESSWIGLLSRPAMALVEKIRNRTLKSSLVTEESEFLSPLEDVQLGPPHLSYLQCEPRGVGALPWLSADSLREIGLQNGAEVDLSLCQQTQFRYLSSFRTVLGHMLLSSQEVKPPGGQSWSSRPWWDSFWGGKECSEREQLSRGMLGENAGASDHKEQLVNNGSPPTVQNAVADRQLSIRDPQNCSGATIAAALPVTPEQDHGYSSLEEEHLSGVTSARAEPSPPQETEGMEEVVLAVPQCQNKTINFIMGGPCSEDEDSQSEESSSDDDDDDGFDSEGSSEMSDDTNDDDEDDDSEAESEVERLWRSLCHSEDPYDPRNFTARLHTGVTAPRAIPVSTPPSSAQSSPSSSPPSSPDTWDDSPSASEADEESLRLWDSFSSSSDPFNPLNFQAPIRTRESATARARENSAYRRLRQESPPEYRKEEAEDRMDSGFCDASARNCSSTKKVTAARSASGAHEQVRFCDDVEEFFASCGEEEDRRGPWEELARDRCRFLRRCQEVEESIAYCLQPQHRRRVYEQLAAIRHAPQGVFLAAGPRQSPAPL</sequence>
<evidence type="ECO:0000259" key="3">
    <source>
        <dbReference type="Pfam" id="PF10488"/>
    </source>
</evidence>
<accession>A0AAX7UHL4</accession>
<dbReference type="GO" id="GO:0019888">
    <property type="term" value="F:protein phosphatase regulator activity"/>
    <property type="evidence" value="ECO:0007669"/>
    <property type="project" value="TreeGrafter"/>
</dbReference>
<feature type="compositionally biased region" description="Basic and acidic residues" evidence="2">
    <location>
        <begin position="330"/>
        <end position="346"/>
    </location>
</feature>
<dbReference type="GeneTree" id="ENSGT00940000154404"/>
<dbReference type="GO" id="GO:0051246">
    <property type="term" value="P:regulation of protein metabolic process"/>
    <property type="evidence" value="ECO:0007669"/>
    <property type="project" value="UniProtKB-ARBA"/>
</dbReference>
<feature type="region of interest" description="Disordered" evidence="2">
    <location>
        <begin position="276"/>
        <end position="460"/>
    </location>
</feature>
<evidence type="ECO:0000256" key="2">
    <source>
        <dbReference type="SAM" id="MobiDB-lite"/>
    </source>
</evidence>
<dbReference type="Proteomes" id="UP000265100">
    <property type="component" value="Chromosome 5"/>
</dbReference>
<reference evidence="4" key="3">
    <citation type="submission" date="2025-08" db="UniProtKB">
        <authorList>
            <consortium name="Ensembl"/>
        </authorList>
    </citation>
    <scope>IDENTIFICATION</scope>
</reference>
<dbReference type="InterPro" id="IPR019523">
    <property type="entry name" value="Prot_Pase1_reg-su15A/B_C"/>
</dbReference>
<feature type="compositionally biased region" description="Acidic residues" evidence="2">
    <location>
        <begin position="312"/>
        <end position="329"/>
    </location>
</feature>
<dbReference type="AlphaFoldDB" id="A0AAX7UHL4"/>
<organism evidence="4 5">
    <name type="scientific">Astatotilapia calliptera</name>
    <name type="common">Eastern happy</name>
    <name type="synonym">Chromis callipterus</name>
    <dbReference type="NCBI Taxonomy" id="8154"/>
    <lineage>
        <taxon>Eukaryota</taxon>
        <taxon>Metazoa</taxon>
        <taxon>Chordata</taxon>
        <taxon>Craniata</taxon>
        <taxon>Vertebrata</taxon>
        <taxon>Euteleostomi</taxon>
        <taxon>Actinopterygii</taxon>
        <taxon>Neopterygii</taxon>
        <taxon>Teleostei</taxon>
        <taxon>Neoteleostei</taxon>
        <taxon>Acanthomorphata</taxon>
        <taxon>Ovalentaria</taxon>
        <taxon>Cichlomorphae</taxon>
        <taxon>Cichliformes</taxon>
        <taxon>Cichlidae</taxon>
        <taxon>African cichlids</taxon>
        <taxon>Pseudocrenilabrinae</taxon>
        <taxon>Haplochromini</taxon>
        <taxon>Astatotilapia</taxon>
    </lineage>
</organism>
<dbReference type="PANTHER" id="PTHR16489">
    <property type="entry name" value="GH11727P"/>
    <property type="match status" value="1"/>
</dbReference>
<feature type="compositionally biased region" description="Low complexity" evidence="2">
    <location>
        <begin position="404"/>
        <end position="420"/>
    </location>
</feature>
<feature type="region of interest" description="Disordered" evidence="2">
    <location>
        <begin position="223"/>
        <end position="260"/>
    </location>
</feature>
<dbReference type="Pfam" id="PF10488">
    <property type="entry name" value="PP1c_bdg"/>
    <property type="match status" value="2"/>
</dbReference>